<proteinExistence type="inferred from homology"/>
<dbReference type="InterPro" id="IPR050884">
    <property type="entry name" value="CNP_phosphodiesterase-III"/>
</dbReference>
<dbReference type="InterPro" id="IPR004843">
    <property type="entry name" value="Calcineurin-like_PHP"/>
</dbReference>
<keyword evidence="2" id="KW-0378">Hydrolase</keyword>
<evidence type="ECO:0000313" key="8">
    <source>
        <dbReference type="EMBL" id="VFK67970.1"/>
    </source>
</evidence>
<evidence type="ECO:0000256" key="2">
    <source>
        <dbReference type="ARBA" id="ARBA00022801"/>
    </source>
</evidence>
<evidence type="ECO:0000256" key="3">
    <source>
        <dbReference type="ARBA" id="ARBA00023004"/>
    </source>
</evidence>
<dbReference type="PANTHER" id="PTHR42988:SF2">
    <property type="entry name" value="CYCLIC NUCLEOTIDE PHOSPHODIESTERASE CBUA0032-RELATED"/>
    <property type="match status" value="1"/>
</dbReference>
<comment type="similarity">
    <text evidence="4">Belongs to the cyclic nucleotide phosphodiesterase class-III family.</text>
</comment>
<feature type="domain" description="Calcineurin-like phosphoesterase" evidence="5">
    <location>
        <begin position="13"/>
        <end position="208"/>
    </location>
</feature>
<dbReference type="GO" id="GO:0004112">
    <property type="term" value="F:cyclic-nucleotide phosphodiesterase activity"/>
    <property type="evidence" value="ECO:0007669"/>
    <property type="project" value="InterPro"/>
</dbReference>
<accession>A0A451A020</accession>
<dbReference type="EMBL" id="CAADFY010000174">
    <property type="protein sequence ID" value="VFK59381.1"/>
    <property type="molecule type" value="Genomic_DNA"/>
</dbReference>
<evidence type="ECO:0000259" key="5">
    <source>
        <dbReference type="Pfam" id="PF00149"/>
    </source>
</evidence>
<evidence type="ECO:0000313" key="7">
    <source>
        <dbReference type="EMBL" id="VFK63630.1"/>
    </source>
</evidence>
<gene>
    <name evidence="7" type="ORF">BECKTUN1418D_GA0071000_12204</name>
    <name evidence="8" type="ORF">BECKTUN1418E_GA0071001_11715</name>
    <name evidence="6" type="ORF">BECKTUN1418F_GA0071002_11744</name>
</gene>
<dbReference type="CDD" id="cd07402">
    <property type="entry name" value="MPP_GpdQ"/>
    <property type="match status" value="1"/>
</dbReference>
<dbReference type="InterPro" id="IPR026575">
    <property type="entry name" value="GpdQ/CpdA-like"/>
</dbReference>
<protein>
    <submittedName>
        <fullName evidence="6">Icc protein</fullName>
    </submittedName>
</protein>
<keyword evidence="3" id="KW-0408">Iron</keyword>
<evidence type="ECO:0000256" key="4">
    <source>
        <dbReference type="ARBA" id="ARBA00025742"/>
    </source>
</evidence>
<dbReference type="SUPFAM" id="SSF56300">
    <property type="entry name" value="Metallo-dependent phosphatases"/>
    <property type="match status" value="1"/>
</dbReference>
<dbReference type="EMBL" id="CAADFV010000171">
    <property type="protein sequence ID" value="VFK67970.1"/>
    <property type="molecule type" value="Genomic_DNA"/>
</dbReference>
<dbReference type="AlphaFoldDB" id="A0A451A020"/>
<organism evidence="6">
    <name type="scientific">Candidatus Kentrum sp. TUN</name>
    <dbReference type="NCBI Taxonomy" id="2126343"/>
    <lineage>
        <taxon>Bacteria</taxon>
        <taxon>Pseudomonadati</taxon>
        <taxon>Pseudomonadota</taxon>
        <taxon>Gammaproteobacteria</taxon>
        <taxon>Candidatus Kentrum</taxon>
    </lineage>
</organism>
<dbReference type="PANTHER" id="PTHR42988">
    <property type="entry name" value="PHOSPHOHYDROLASE"/>
    <property type="match status" value="1"/>
</dbReference>
<dbReference type="GO" id="GO:0046872">
    <property type="term" value="F:metal ion binding"/>
    <property type="evidence" value="ECO:0007669"/>
    <property type="project" value="UniProtKB-KW"/>
</dbReference>
<evidence type="ECO:0000313" key="6">
    <source>
        <dbReference type="EMBL" id="VFK59381.1"/>
    </source>
</evidence>
<dbReference type="Pfam" id="PF00149">
    <property type="entry name" value="Metallophos"/>
    <property type="match status" value="1"/>
</dbReference>
<keyword evidence="1" id="KW-0479">Metal-binding</keyword>
<dbReference type="InterPro" id="IPR029052">
    <property type="entry name" value="Metallo-depent_PP-like"/>
</dbReference>
<reference evidence="6" key="1">
    <citation type="submission" date="2019-02" db="EMBL/GenBank/DDBJ databases">
        <authorList>
            <person name="Gruber-Vodicka R. H."/>
            <person name="Seah K. B. B."/>
        </authorList>
    </citation>
    <scope>NUCLEOTIDE SEQUENCE</scope>
    <source>
        <strain evidence="7">BECK_BY1</strain>
        <strain evidence="8">BECK_BY2</strain>
        <strain evidence="6">BECK_BY3</strain>
    </source>
</reference>
<sequence>MTTNFSENTRTYKIVQISDTHLLAHENDVILGVPTWKTFKSVMERIARETPRPDLVIATGDLAQNEPLPIYKRFQAYMHQFDLPVSVLPGNHDDPNLLAKVFGIETDTATAKHVNFGHTNLGNWLIIFLNTVVPGKQYGALDARELARMDTLLSDHMDQHALLCMHHHPTTRRNDDLVLPWLRNPDEFFSVMDRHAHVRGIICGHIHSTFEKKHGEATIFGTPSTCFQFNFALEQLSPKDSPPAYRRLMLKPDGAIESDVIPVLF</sequence>
<evidence type="ECO:0000256" key="1">
    <source>
        <dbReference type="ARBA" id="ARBA00022723"/>
    </source>
</evidence>
<dbReference type="EMBL" id="CAADFX010000220">
    <property type="protein sequence ID" value="VFK63630.1"/>
    <property type="molecule type" value="Genomic_DNA"/>
</dbReference>
<name>A0A451A020_9GAMM</name>
<dbReference type="Gene3D" id="3.60.21.10">
    <property type="match status" value="1"/>
</dbReference>